<dbReference type="Proteomes" id="UP000054321">
    <property type="component" value="Unassembled WGS sequence"/>
</dbReference>
<protein>
    <submittedName>
        <fullName evidence="2">Uncharacterized protein</fullName>
    </submittedName>
</protein>
<dbReference type="InParanoid" id="A0A0C3GUQ7"/>
<sequence>MHGFASSTQPMAPFTNHPRDYECKASKNADKDVTSQVPRSPSPYYRNLSPPALEALGFSAPPPVPLLPPAAQLEWAQILNRPLPKIPHEYQSSKIPHRPSASSDTPFPTPSITERYDRHTLSPSPILKTAAELQFRKLNRPSKLIKIKRSYPVRLPSSGENLDVPALLALPTKRQSDVMYPNITPCMHRESSQSPSGPTPKECSSDCNRRKPQGYEEFESYDDAMPLSLTESEWLSRAQTFTNGTINSRQGGQIESFWKGKHADDADERALLRQQALDWYDSAAGNSVELADADTSRDHSEPKVRGG</sequence>
<evidence type="ECO:0000256" key="1">
    <source>
        <dbReference type="SAM" id="MobiDB-lite"/>
    </source>
</evidence>
<feature type="compositionally biased region" description="Polar residues" evidence="1">
    <location>
        <begin position="1"/>
        <end position="10"/>
    </location>
</feature>
<proteinExistence type="predicted"/>
<feature type="compositionally biased region" description="Basic and acidic residues" evidence="1">
    <location>
        <begin position="17"/>
        <end position="33"/>
    </location>
</feature>
<accession>A0A0C3GUQ7</accession>
<evidence type="ECO:0000313" key="2">
    <source>
        <dbReference type="EMBL" id="KIM95079.1"/>
    </source>
</evidence>
<reference evidence="2 3" key="1">
    <citation type="submission" date="2014-04" db="EMBL/GenBank/DDBJ databases">
        <authorList>
            <consortium name="DOE Joint Genome Institute"/>
            <person name="Kuo A."/>
            <person name="Martino E."/>
            <person name="Perotto S."/>
            <person name="Kohler A."/>
            <person name="Nagy L.G."/>
            <person name="Floudas D."/>
            <person name="Copeland A."/>
            <person name="Barry K.W."/>
            <person name="Cichocki N."/>
            <person name="Veneault-Fourrey C."/>
            <person name="LaButti K."/>
            <person name="Lindquist E.A."/>
            <person name="Lipzen A."/>
            <person name="Lundell T."/>
            <person name="Morin E."/>
            <person name="Murat C."/>
            <person name="Sun H."/>
            <person name="Tunlid A."/>
            <person name="Henrissat B."/>
            <person name="Grigoriev I.V."/>
            <person name="Hibbett D.S."/>
            <person name="Martin F."/>
            <person name="Nordberg H.P."/>
            <person name="Cantor M.N."/>
            <person name="Hua S.X."/>
        </authorList>
    </citation>
    <scope>NUCLEOTIDE SEQUENCE [LARGE SCALE GENOMIC DNA]</scope>
    <source>
        <strain evidence="2 3">Zn</strain>
    </source>
</reference>
<keyword evidence="3" id="KW-1185">Reference proteome</keyword>
<dbReference type="AlphaFoldDB" id="A0A0C3GUQ7"/>
<feature type="compositionally biased region" description="Polar residues" evidence="1">
    <location>
        <begin position="90"/>
        <end position="112"/>
    </location>
</feature>
<feature type="region of interest" description="Disordered" evidence="1">
    <location>
        <begin position="87"/>
        <end position="117"/>
    </location>
</feature>
<dbReference type="HOGENOM" id="CLU_906418_0_0_1"/>
<organism evidence="2 3">
    <name type="scientific">Oidiodendron maius (strain Zn)</name>
    <dbReference type="NCBI Taxonomy" id="913774"/>
    <lineage>
        <taxon>Eukaryota</taxon>
        <taxon>Fungi</taxon>
        <taxon>Dikarya</taxon>
        <taxon>Ascomycota</taxon>
        <taxon>Pezizomycotina</taxon>
        <taxon>Leotiomycetes</taxon>
        <taxon>Leotiomycetes incertae sedis</taxon>
        <taxon>Myxotrichaceae</taxon>
        <taxon>Oidiodendron</taxon>
    </lineage>
</organism>
<name>A0A0C3GUQ7_OIDMZ</name>
<dbReference type="EMBL" id="KN832888">
    <property type="protein sequence ID" value="KIM95079.1"/>
    <property type="molecule type" value="Genomic_DNA"/>
</dbReference>
<evidence type="ECO:0000313" key="3">
    <source>
        <dbReference type="Proteomes" id="UP000054321"/>
    </source>
</evidence>
<gene>
    <name evidence="2" type="ORF">OIDMADRAFT_60235</name>
</gene>
<reference evidence="3" key="2">
    <citation type="submission" date="2015-01" db="EMBL/GenBank/DDBJ databases">
        <title>Evolutionary Origins and Diversification of the Mycorrhizal Mutualists.</title>
        <authorList>
            <consortium name="DOE Joint Genome Institute"/>
            <consortium name="Mycorrhizal Genomics Consortium"/>
            <person name="Kohler A."/>
            <person name="Kuo A."/>
            <person name="Nagy L.G."/>
            <person name="Floudas D."/>
            <person name="Copeland A."/>
            <person name="Barry K.W."/>
            <person name="Cichocki N."/>
            <person name="Veneault-Fourrey C."/>
            <person name="LaButti K."/>
            <person name="Lindquist E.A."/>
            <person name="Lipzen A."/>
            <person name="Lundell T."/>
            <person name="Morin E."/>
            <person name="Murat C."/>
            <person name="Riley R."/>
            <person name="Ohm R."/>
            <person name="Sun H."/>
            <person name="Tunlid A."/>
            <person name="Henrissat B."/>
            <person name="Grigoriev I.V."/>
            <person name="Hibbett D.S."/>
            <person name="Martin F."/>
        </authorList>
    </citation>
    <scope>NUCLEOTIDE SEQUENCE [LARGE SCALE GENOMIC DNA]</scope>
    <source>
        <strain evidence="3">Zn</strain>
    </source>
</reference>
<feature type="region of interest" description="Disordered" evidence="1">
    <location>
        <begin position="1"/>
        <end position="46"/>
    </location>
</feature>
<feature type="region of interest" description="Disordered" evidence="1">
    <location>
        <begin position="186"/>
        <end position="209"/>
    </location>
</feature>